<feature type="region of interest" description="Disordered" evidence="11">
    <location>
        <begin position="159"/>
        <end position="187"/>
    </location>
</feature>
<protein>
    <recommendedName>
        <fullName evidence="2">non-specific serine/threonine protein kinase</fullName>
        <ecNumber evidence="2">2.7.11.1</ecNumber>
    </recommendedName>
</protein>
<feature type="binding site" evidence="10">
    <location>
        <position position="299"/>
    </location>
    <ligand>
        <name>ATP</name>
        <dbReference type="ChEBI" id="CHEBI:30616"/>
    </ligand>
</feature>
<comment type="similarity">
    <text evidence="1">Belongs to the protein kinase superfamily. TKL Ser/Thr protein kinase family. Pelle subfamily.</text>
</comment>
<dbReference type="GO" id="GO:0005886">
    <property type="term" value="C:plasma membrane"/>
    <property type="evidence" value="ECO:0007669"/>
    <property type="project" value="TreeGrafter"/>
</dbReference>
<dbReference type="InterPro" id="IPR011029">
    <property type="entry name" value="DEATH-like_dom_sf"/>
</dbReference>
<dbReference type="EMBL" id="OX597837">
    <property type="protein sequence ID" value="CAI9740329.1"/>
    <property type="molecule type" value="Genomic_DNA"/>
</dbReference>
<evidence type="ECO:0000256" key="6">
    <source>
        <dbReference type="ARBA" id="ARBA00022777"/>
    </source>
</evidence>
<evidence type="ECO:0000256" key="3">
    <source>
        <dbReference type="ARBA" id="ARBA00022527"/>
    </source>
</evidence>
<dbReference type="Gene3D" id="3.30.200.20">
    <property type="entry name" value="Phosphorylase Kinase, domain 1"/>
    <property type="match status" value="1"/>
</dbReference>
<keyword evidence="7 10" id="KW-0067">ATP-binding</keyword>
<dbReference type="SMART" id="SM00220">
    <property type="entry name" value="S_TKc"/>
    <property type="match status" value="1"/>
</dbReference>
<reference evidence="13" key="1">
    <citation type="submission" date="2023-08" db="EMBL/GenBank/DDBJ databases">
        <authorList>
            <person name="Alioto T."/>
            <person name="Alioto T."/>
            <person name="Gomez Garrido J."/>
        </authorList>
    </citation>
    <scope>NUCLEOTIDE SEQUENCE</scope>
</reference>
<name>A0AA36FKH6_OCTVU</name>
<dbReference type="InterPro" id="IPR029397">
    <property type="entry name" value="Tube_Death"/>
</dbReference>
<keyword evidence="13" id="KW-0675">Receptor</keyword>
<dbReference type="Proteomes" id="UP001162480">
    <property type="component" value="Chromosome 24"/>
</dbReference>
<dbReference type="Pfam" id="PF00069">
    <property type="entry name" value="Pkinase"/>
    <property type="match status" value="1"/>
</dbReference>
<keyword evidence="14" id="KW-1185">Reference proteome</keyword>
<keyword evidence="4" id="KW-0808">Transferase</keyword>
<dbReference type="Pfam" id="PF14786">
    <property type="entry name" value="Death_2"/>
    <property type="match status" value="1"/>
</dbReference>
<dbReference type="PANTHER" id="PTHR27001:SF931">
    <property type="entry name" value="OS11G0664100 PROTEIN"/>
    <property type="match status" value="1"/>
</dbReference>
<dbReference type="GO" id="GO:0004674">
    <property type="term" value="F:protein serine/threonine kinase activity"/>
    <property type="evidence" value="ECO:0007669"/>
    <property type="project" value="UniProtKB-KW"/>
</dbReference>
<dbReference type="PROSITE" id="PS00108">
    <property type="entry name" value="PROTEIN_KINASE_ST"/>
    <property type="match status" value="1"/>
</dbReference>
<dbReference type="GO" id="GO:0005524">
    <property type="term" value="F:ATP binding"/>
    <property type="evidence" value="ECO:0007669"/>
    <property type="project" value="UniProtKB-UniRule"/>
</dbReference>
<dbReference type="PROSITE" id="PS00107">
    <property type="entry name" value="PROTEIN_KINASE_ATP"/>
    <property type="match status" value="1"/>
</dbReference>
<dbReference type="InterPro" id="IPR017441">
    <property type="entry name" value="Protein_kinase_ATP_BS"/>
</dbReference>
<dbReference type="InterPro" id="IPR008271">
    <property type="entry name" value="Ser/Thr_kinase_AS"/>
</dbReference>
<dbReference type="EC" id="2.7.11.1" evidence="2"/>
<gene>
    <name evidence="13" type="ORF">OCTVUL_1B029504</name>
</gene>
<dbReference type="SUPFAM" id="SSF56112">
    <property type="entry name" value="Protein kinase-like (PK-like)"/>
    <property type="match status" value="1"/>
</dbReference>
<evidence type="ECO:0000256" key="1">
    <source>
        <dbReference type="ARBA" id="ARBA00008718"/>
    </source>
</evidence>
<dbReference type="AlphaFoldDB" id="A0AA36FKH6"/>
<dbReference type="InterPro" id="IPR000719">
    <property type="entry name" value="Prot_kinase_dom"/>
</dbReference>
<comment type="catalytic activity">
    <reaction evidence="9">
        <text>L-seryl-[protein] + ATP = O-phospho-L-seryl-[protein] + ADP + H(+)</text>
        <dbReference type="Rhea" id="RHEA:17989"/>
        <dbReference type="Rhea" id="RHEA-COMP:9863"/>
        <dbReference type="Rhea" id="RHEA-COMP:11604"/>
        <dbReference type="ChEBI" id="CHEBI:15378"/>
        <dbReference type="ChEBI" id="CHEBI:29999"/>
        <dbReference type="ChEBI" id="CHEBI:30616"/>
        <dbReference type="ChEBI" id="CHEBI:83421"/>
        <dbReference type="ChEBI" id="CHEBI:456216"/>
        <dbReference type="EC" id="2.7.11.1"/>
    </reaction>
</comment>
<evidence type="ECO:0000313" key="14">
    <source>
        <dbReference type="Proteomes" id="UP001162480"/>
    </source>
</evidence>
<sequence>MHRNISVNEDTLLRVLPISVTRHLSNLLDPNDVWELLLENIPLHIDQQNSPPRYTAQNAQNIQDRSRRTGKSPTRIILEDWGMQNPRIKHLMKALLDSDLVAAADYVAVDVLKGTSVKQPNCIGDNRGIYLEGQISTESNQNNFDTPSTKTTKCCEKRISPSLPQEHSESRSSSIDNSSRRSSSDVSELSTIEMRSYHYSVSSSAQQSSFPVGQPNPFAEAFTKKATENDDTPAVLKQLLNLHIAGNDEAFSKIEYSLLEEITNNFDDCSLSDGGRLLGSGGFGSVYLGIEGKEHVAVKRLYDTTNDLVKQYETELNVLKKFHHENLLPLLGYCCQPKLCIICEYMVNGSVEDRLARKDQTKPLSVDRRLVIAKGTAHGINYLNSNKVVHRDIKSANVLLDKDFIPKVGDFATARPGPMGNSTTAVLTAVVMGTSAYQAPEARLHDISAKLDSFGFGVILLELLTSLPAFDMNREDRDLKSHILENFEEEDFNKCVDKEAGQWSPDLVSNIYHIAMECLRERKKKRVTVGEILPRLEELKNC</sequence>
<evidence type="ECO:0000256" key="5">
    <source>
        <dbReference type="ARBA" id="ARBA00022741"/>
    </source>
</evidence>
<evidence type="ECO:0000256" key="2">
    <source>
        <dbReference type="ARBA" id="ARBA00012513"/>
    </source>
</evidence>
<evidence type="ECO:0000256" key="11">
    <source>
        <dbReference type="SAM" id="MobiDB-lite"/>
    </source>
</evidence>
<evidence type="ECO:0000256" key="4">
    <source>
        <dbReference type="ARBA" id="ARBA00022679"/>
    </source>
</evidence>
<evidence type="ECO:0000256" key="9">
    <source>
        <dbReference type="ARBA" id="ARBA00048679"/>
    </source>
</evidence>
<dbReference type="InterPro" id="IPR011009">
    <property type="entry name" value="Kinase-like_dom_sf"/>
</dbReference>
<dbReference type="PROSITE" id="PS50011">
    <property type="entry name" value="PROTEIN_KINASE_DOM"/>
    <property type="match status" value="1"/>
</dbReference>
<dbReference type="Gene3D" id="1.10.533.10">
    <property type="entry name" value="Death Domain, Fas"/>
    <property type="match status" value="1"/>
</dbReference>
<keyword evidence="6 13" id="KW-0418">Kinase</keyword>
<evidence type="ECO:0000256" key="7">
    <source>
        <dbReference type="ARBA" id="ARBA00022840"/>
    </source>
</evidence>
<dbReference type="SUPFAM" id="SSF47986">
    <property type="entry name" value="DEATH domain"/>
    <property type="match status" value="1"/>
</dbReference>
<comment type="catalytic activity">
    <reaction evidence="8">
        <text>L-threonyl-[protein] + ATP = O-phospho-L-threonyl-[protein] + ADP + H(+)</text>
        <dbReference type="Rhea" id="RHEA:46608"/>
        <dbReference type="Rhea" id="RHEA-COMP:11060"/>
        <dbReference type="Rhea" id="RHEA-COMP:11605"/>
        <dbReference type="ChEBI" id="CHEBI:15378"/>
        <dbReference type="ChEBI" id="CHEBI:30013"/>
        <dbReference type="ChEBI" id="CHEBI:30616"/>
        <dbReference type="ChEBI" id="CHEBI:61977"/>
        <dbReference type="ChEBI" id="CHEBI:456216"/>
        <dbReference type="EC" id="2.7.11.1"/>
    </reaction>
</comment>
<keyword evidence="3" id="KW-0723">Serine/threonine-protein kinase</keyword>
<evidence type="ECO:0000259" key="12">
    <source>
        <dbReference type="PROSITE" id="PS50011"/>
    </source>
</evidence>
<evidence type="ECO:0000256" key="10">
    <source>
        <dbReference type="PROSITE-ProRule" id="PRU10141"/>
    </source>
</evidence>
<keyword evidence="5 10" id="KW-0547">Nucleotide-binding</keyword>
<dbReference type="FunFam" id="1.10.510.10:FF:000754">
    <property type="entry name" value="Interleukin-1 receptor-associated kinase"/>
    <property type="match status" value="1"/>
</dbReference>
<accession>A0AA36FKH6</accession>
<evidence type="ECO:0000313" key="13">
    <source>
        <dbReference type="EMBL" id="CAI9740329.1"/>
    </source>
</evidence>
<dbReference type="Gene3D" id="1.10.510.10">
    <property type="entry name" value="Transferase(Phosphotransferase) domain 1"/>
    <property type="match status" value="1"/>
</dbReference>
<dbReference type="PANTHER" id="PTHR27001">
    <property type="entry name" value="OS01G0253100 PROTEIN"/>
    <property type="match status" value="1"/>
</dbReference>
<evidence type="ECO:0000256" key="8">
    <source>
        <dbReference type="ARBA" id="ARBA00047899"/>
    </source>
</evidence>
<organism evidence="13 14">
    <name type="scientific">Octopus vulgaris</name>
    <name type="common">Common octopus</name>
    <dbReference type="NCBI Taxonomy" id="6645"/>
    <lineage>
        <taxon>Eukaryota</taxon>
        <taxon>Metazoa</taxon>
        <taxon>Spiralia</taxon>
        <taxon>Lophotrochozoa</taxon>
        <taxon>Mollusca</taxon>
        <taxon>Cephalopoda</taxon>
        <taxon>Coleoidea</taxon>
        <taxon>Octopodiformes</taxon>
        <taxon>Octopoda</taxon>
        <taxon>Incirrata</taxon>
        <taxon>Octopodidae</taxon>
        <taxon>Octopus</taxon>
    </lineage>
</organism>
<feature type="domain" description="Protein kinase" evidence="12">
    <location>
        <begin position="272"/>
        <end position="539"/>
    </location>
</feature>
<proteinExistence type="inferred from homology"/>